<protein>
    <submittedName>
        <fullName evidence="1">Uncharacterized protein</fullName>
    </submittedName>
</protein>
<dbReference type="EMBL" id="BLLF01000093">
    <property type="protein sequence ID" value="GFH07422.1"/>
    <property type="molecule type" value="Genomic_DNA"/>
</dbReference>
<dbReference type="Proteomes" id="UP000485058">
    <property type="component" value="Unassembled WGS sequence"/>
</dbReference>
<comment type="caution">
    <text evidence="1">The sequence shown here is derived from an EMBL/GenBank/DDBJ whole genome shotgun (WGS) entry which is preliminary data.</text>
</comment>
<gene>
    <name evidence="1" type="ORF">HaLaN_02217</name>
</gene>
<evidence type="ECO:0000313" key="2">
    <source>
        <dbReference type="Proteomes" id="UP000485058"/>
    </source>
</evidence>
<feature type="non-terminal residue" evidence="1">
    <location>
        <position position="1"/>
    </location>
</feature>
<accession>A0A699YWJ5</accession>
<proteinExistence type="predicted"/>
<reference evidence="1 2" key="1">
    <citation type="submission" date="2020-02" db="EMBL/GenBank/DDBJ databases">
        <title>Draft genome sequence of Haematococcus lacustris strain NIES-144.</title>
        <authorList>
            <person name="Morimoto D."/>
            <person name="Nakagawa S."/>
            <person name="Yoshida T."/>
            <person name="Sawayama S."/>
        </authorList>
    </citation>
    <scope>NUCLEOTIDE SEQUENCE [LARGE SCALE GENOMIC DNA]</scope>
    <source>
        <strain evidence="1 2">NIES-144</strain>
    </source>
</reference>
<name>A0A699YWJ5_HAELA</name>
<dbReference type="AlphaFoldDB" id="A0A699YWJ5"/>
<keyword evidence="2" id="KW-1185">Reference proteome</keyword>
<evidence type="ECO:0000313" key="1">
    <source>
        <dbReference type="EMBL" id="GFH07422.1"/>
    </source>
</evidence>
<organism evidence="1 2">
    <name type="scientific">Haematococcus lacustris</name>
    <name type="common">Green alga</name>
    <name type="synonym">Haematococcus pluvialis</name>
    <dbReference type="NCBI Taxonomy" id="44745"/>
    <lineage>
        <taxon>Eukaryota</taxon>
        <taxon>Viridiplantae</taxon>
        <taxon>Chlorophyta</taxon>
        <taxon>core chlorophytes</taxon>
        <taxon>Chlorophyceae</taxon>
        <taxon>CS clade</taxon>
        <taxon>Chlamydomonadales</taxon>
        <taxon>Haematococcaceae</taxon>
        <taxon>Haematococcus</taxon>
    </lineage>
</organism>
<sequence>MDVVHEGVLGPGFEAAAGLVDCS</sequence>